<dbReference type="EMBL" id="QLSZ01000014">
    <property type="protein sequence ID" value="RAR69979.1"/>
    <property type="molecule type" value="Genomic_DNA"/>
</dbReference>
<gene>
    <name evidence="1" type="ORF">CLV55_11422</name>
</gene>
<protein>
    <recommendedName>
        <fullName evidence="3">Nucleotide-diphospho-sugar transferase</fullName>
    </recommendedName>
</protein>
<proteinExistence type="predicted"/>
<dbReference type="OrthoDB" id="9785375at2"/>
<evidence type="ECO:0000313" key="2">
    <source>
        <dbReference type="Proteomes" id="UP000248840"/>
    </source>
</evidence>
<name>A0A328Y7N7_9FLAO</name>
<evidence type="ECO:0000313" key="1">
    <source>
        <dbReference type="EMBL" id="RAR69979.1"/>
    </source>
</evidence>
<comment type="caution">
    <text evidence="1">The sequence shown here is derived from an EMBL/GenBank/DDBJ whole genome shotgun (WGS) entry which is preliminary data.</text>
</comment>
<dbReference type="InterPro" id="IPR029044">
    <property type="entry name" value="Nucleotide-diphossugar_trans"/>
</dbReference>
<dbReference type="RefSeq" id="WP_112114069.1">
    <property type="nucleotide sequence ID" value="NZ_QLSZ01000014.1"/>
</dbReference>
<dbReference type="AlphaFoldDB" id="A0A328Y7N7"/>
<dbReference type="SUPFAM" id="SSF53448">
    <property type="entry name" value="Nucleotide-diphospho-sugar transferases"/>
    <property type="match status" value="1"/>
</dbReference>
<dbReference type="Proteomes" id="UP000248840">
    <property type="component" value="Unassembled WGS sequence"/>
</dbReference>
<keyword evidence="2" id="KW-1185">Reference proteome</keyword>
<dbReference type="CDD" id="cd00761">
    <property type="entry name" value="Glyco_tranf_GTA_type"/>
    <property type="match status" value="1"/>
</dbReference>
<sequence>MYSTQSPVLFLVFNRPSTTEKVFEAIRKAKPKRLYIAADGAREGNESDVINSQKVKEIVRAVDWNCEVKTLFREKNLGCKYAISSAIDWFFENEPQGIILEDDCLPSPDFFRFCDVMLHHYNEDDRIRFVAGSNFQKGKKFSDGSYYFSNLSHVWGWASWRRAWKDYDVELNKYRGQDNFAAFNTIFNNELLAHDWNDIIERLQNNQIDTWDYQWAITNMFNHGLSVMPNANLISNIGFGATATHTFESNGFDNLEYGELDKNLVHPTVFLPSKEADFSTLSREHNLDYRIKKIARKAKRDRFKFWKK</sequence>
<reference evidence="1 2" key="1">
    <citation type="submission" date="2018-06" db="EMBL/GenBank/DDBJ databases">
        <title>Genomic Encyclopedia of Archaeal and Bacterial Type Strains, Phase II (KMG-II): from individual species to whole genera.</title>
        <authorList>
            <person name="Goeker M."/>
        </authorList>
    </citation>
    <scope>NUCLEOTIDE SEQUENCE [LARGE SCALE GENOMIC DNA]</scope>
    <source>
        <strain evidence="1 2">DSM 25663</strain>
    </source>
</reference>
<accession>A0A328Y7N7</accession>
<evidence type="ECO:0008006" key="3">
    <source>
        <dbReference type="Google" id="ProtNLM"/>
    </source>
</evidence>
<organism evidence="1 2">
    <name type="scientific">Flavobacterium aciduliphilum</name>
    <dbReference type="NCBI Taxonomy" id="1101402"/>
    <lineage>
        <taxon>Bacteria</taxon>
        <taxon>Pseudomonadati</taxon>
        <taxon>Bacteroidota</taxon>
        <taxon>Flavobacteriia</taxon>
        <taxon>Flavobacteriales</taxon>
        <taxon>Flavobacteriaceae</taxon>
        <taxon>Flavobacterium</taxon>
    </lineage>
</organism>
<dbReference type="Gene3D" id="3.90.550.10">
    <property type="entry name" value="Spore Coat Polysaccharide Biosynthesis Protein SpsA, Chain A"/>
    <property type="match status" value="1"/>
</dbReference>